<dbReference type="Gene3D" id="3.40.50.80">
    <property type="entry name" value="Nucleotide-binding domain of ferredoxin-NADP reductase (FNR) module"/>
    <property type="match status" value="1"/>
</dbReference>
<keyword evidence="1" id="KW-0812">Transmembrane</keyword>
<organism evidence="3 4">
    <name type="scientific">Gemella haemolysans</name>
    <dbReference type="NCBI Taxonomy" id="1379"/>
    <lineage>
        <taxon>Bacteria</taxon>
        <taxon>Bacillati</taxon>
        <taxon>Bacillota</taxon>
        <taxon>Bacilli</taxon>
        <taxon>Bacillales</taxon>
        <taxon>Gemellaceae</taxon>
        <taxon>Gemella</taxon>
    </lineage>
</organism>
<dbReference type="Pfam" id="PF08022">
    <property type="entry name" value="FAD_binding_8"/>
    <property type="match status" value="1"/>
</dbReference>
<dbReference type="RefSeq" id="WP_060913682.1">
    <property type="nucleotide sequence ID" value="NZ_KQ959928.1"/>
</dbReference>
<evidence type="ECO:0000313" key="4">
    <source>
        <dbReference type="Proteomes" id="UP000070355"/>
    </source>
</evidence>
<evidence type="ECO:0000259" key="2">
    <source>
        <dbReference type="PROSITE" id="PS51384"/>
    </source>
</evidence>
<accession>A0A134A409</accession>
<feature type="domain" description="FAD-binding FR-type" evidence="2">
    <location>
        <begin position="206"/>
        <end position="307"/>
    </location>
</feature>
<dbReference type="Gene3D" id="2.40.30.10">
    <property type="entry name" value="Translation factors"/>
    <property type="match status" value="1"/>
</dbReference>
<dbReference type="Proteomes" id="UP000070355">
    <property type="component" value="Unassembled WGS sequence"/>
</dbReference>
<name>A0A134A409_9BACL</name>
<feature type="transmembrane region" description="Helical" evidence="1">
    <location>
        <begin position="158"/>
        <end position="176"/>
    </location>
</feature>
<dbReference type="InterPro" id="IPR017927">
    <property type="entry name" value="FAD-bd_FR_type"/>
</dbReference>
<dbReference type="GO" id="GO:0016491">
    <property type="term" value="F:oxidoreductase activity"/>
    <property type="evidence" value="ECO:0007669"/>
    <property type="project" value="InterPro"/>
</dbReference>
<gene>
    <name evidence="3" type="ORF">HMPREF3186_00398</name>
</gene>
<sequence length="427" mass="48858">MLRDHRFIFNMIWLIVLLTIPLPLIVTIGNGLPEIFGSRVLAINLGVFAYSWMLSAIFLSSQPKWLDRIIGLPDMYIIHGVTAIFAVIFMYLHDQLLKSSGLISLTGEWAMYIFMAVIIYSLVFMAGWLTSRISILMRIKKMLEKIFKHELSMWIHRLNLVAALLAFLHVLLIPYVRSIVPFTVLVILYTVIAFGAYGHYAYNKYLNVKVGILKNIRKVDSNITEVTITTSKSILRKIEAGDFSFISFPNVKGMKEPHPFSILNIPERDGYVQMSIEGVGDFTKNLPKLEVGEKVNLTRGYGVLSSMIEKSGKNEKFVLIGGGIGVVPLLGLADKFDNKDITFLYTVKKDKKLLYQEKFELWNERSNFKSYSQNGRFTTEQLDKYLPVGEEYNYIIAGPMVMNLVYEKMLKGKGIKKNRIFYEGFNF</sequence>
<dbReference type="PANTHER" id="PTHR43513">
    <property type="entry name" value="DIHYDROOROTATE DEHYDROGENASE B (NAD(+)), ELECTRON TRANSFER SUBUNIT"/>
    <property type="match status" value="1"/>
</dbReference>
<comment type="caution">
    <text evidence="3">The sequence shown here is derived from an EMBL/GenBank/DDBJ whole genome shotgun (WGS) entry which is preliminary data.</text>
</comment>
<dbReference type="InterPro" id="IPR050353">
    <property type="entry name" value="PyrK_electron_transfer"/>
</dbReference>
<feature type="transmembrane region" description="Helical" evidence="1">
    <location>
        <begin position="71"/>
        <end position="92"/>
    </location>
</feature>
<dbReference type="InterPro" id="IPR039261">
    <property type="entry name" value="FNR_nucleotide-bd"/>
</dbReference>
<reference evidence="4" key="1">
    <citation type="submission" date="2016-01" db="EMBL/GenBank/DDBJ databases">
        <authorList>
            <person name="Mitreva M."/>
            <person name="Pepin K.H."/>
            <person name="Mihindukulasuriya K.A."/>
            <person name="Fulton R."/>
            <person name="Fronick C."/>
            <person name="O'Laughlin M."/>
            <person name="Miner T."/>
            <person name="Herter B."/>
            <person name="Rosa B.A."/>
            <person name="Cordes M."/>
            <person name="Tomlinson C."/>
            <person name="Wollam A."/>
            <person name="Palsikar V.B."/>
            <person name="Mardis E.R."/>
            <person name="Wilson R.K."/>
        </authorList>
    </citation>
    <scope>NUCLEOTIDE SEQUENCE [LARGE SCALE GENOMIC DNA]</scope>
    <source>
        <strain evidence="4">DNF01167</strain>
    </source>
</reference>
<dbReference type="PROSITE" id="PS51384">
    <property type="entry name" value="FAD_FR"/>
    <property type="match status" value="1"/>
</dbReference>
<dbReference type="EMBL" id="LSDC01000022">
    <property type="protein sequence ID" value="KXB62453.1"/>
    <property type="molecule type" value="Genomic_DNA"/>
</dbReference>
<proteinExistence type="predicted"/>
<feature type="transmembrane region" description="Helical" evidence="1">
    <location>
        <begin position="112"/>
        <end position="137"/>
    </location>
</feature>
<dbReference type="STRING" id="1379.HMPREF3186_00398"/>
<dbReference type="SUPFAM" id="SSF52343">
    <property type="entry name" value="Ferredoxin reductase-like, C-terminal NADP-linked domain"/>
    <property type="match status" value="1"/>
</dbReference>
<dbReference type="PATRIC" id="fig|1379.3.peg.395"/>
<protein>
    <submittedName>
        <fullName evidence="3">Oxidoreductase NAD-binding domain protein</fullName>
    </submittedName>
</protein>
<dbReference type="PANTHER" id="PTHR43513:SF3">
    <property type="entry name" value="DIHYDROOROTATE DEHYDROGENASE B (NAD(+)), ELECTRON TRANSFER SUBUNIT-RELATED"/>
    <property type="match status" value="1"/>
</dbReference>
<evidence type="ECO:0000313" key="3">
    <source>
        <dbReference type="EMBL" id="KXB62453.1"/>
    </source>
</evidence>
<keyword evidence="1" id="KW-0472">Membrane</keyword>
<dbReference type="InterPro" id="IPR017938">
    <property type="entry name" value="Riboflavin_synthase-like_b-brl"/>
</dbReference>
<feature type="transmembrane region" description="Helical" evidence="1">
    <location>
        <begin position="7"/>
        <end position="28"/>
    </location>
</feature>
<feature type="transmembrane region" description="Helical" evidence="1">
    <location>
        <begin position="182"/>
        <end position="202"/>
    </location>
</feature>
<keyword evidence="1" id="KW-1133">Transmembrane helix</keyword>
<dbReference type="SUPFAM" id="SSF63380">
    <property type="entry name" value="Riboflavin synthase domain-like"/>
    <property type="match status" value="1"/>
</dbReference>
<evidence type="ECO:0000256" key="1">
    <source>
        <dbReference type="SAM" id="Phobius"/>
    </source>
</evidence>
<dbReference type="InterPro" id="IPR013112">
    <property type="entry name" value="FAD-bd_8"/>
</dbReference>
<dbReference type="AlphaFoldDB" id="A0A134A409"/>
<feature type="transmembrane region" description="Helical" evidence="1">
    <location>
        <begin position="40"/>
        <end position="59"/>
    </location>
</feature>
<dbReference type="OrthoDB" id="573132at2"/>